<evidence type="ECO:0000313" key="2">
    <source>
        <dbReference type="Proteomes" id="UP000650524"/>
    </source>
</evidence>
<dbReference type="Proteomes" id="UP000650524">
    <property type="component" value="Unassembled WGS sequence"/>
</dbReference>
<sequence>MGSLLGLREYLDESYNISVFDQAFESQEPWEFHLHNHRIIRSKVHENSRYDLRLSAKEKDEELLPKTDVKLLYPADLSDSVKPLLKIDKKVRDLGLEPIISPRMRHHIKNKSLFPLIKERRVVFFTLMEGEIVKGLVTGFTRYEITVSLKGGIPVYILRHGVYDLRDKKGLCFLKSFQETRRDWEKSDLFISQTSQA</sequence>
<dbReference type="AlphaFoldDB" id="A0A8J6MYF0"/>
<evidence type="ECO:0000313" key="1">
    <source>
        <dbReference type="EMBL" id="MBC8176351.1"/>
    </source>
</evidence>
<protein>
    <submittedName>
        <fullName evidence="1">Uncharacterized protein</fullName>
    </submittedName>
</protein>
<organism evidence="1 2">
    <name type="scientific">Candidatus Desulfacyla euxinica</name>
    <dbReference type="NCBI Taxonomy" id="2841693"/>
    <lineage>
        <taxon>Bacteria</taxon>
        <taxon>Deltaproteobacteria</taxon>
        <taxon>Candidatus Desulfacyla</taxon>
    </lineage>
</organism>
<comment type="caution">
    <text evidence="1">The sequence shown here is derived from an EMBL/GenBank/DDBJ whole genome shotgun (WGS) entry which is preliminary data.</text>
</comment>
<gene>
    <name evidence="1" type="ORF">H8E19_03025</name>
</gene>
<reference evidence="1 2" key="1">
    <citation type="submission" date="2020-08" db="EMBL/GenBank/DDBJ databases">
        <title>Bridging the membrane lipid divide: bacteria of the FCB group superphylum have the potential to synthesize archaeal ether lipids.</title>
        <authorList>
            <person name="Villanueva L."/>
            <person name="Von Meijenfeldt F.A.B."/>
            <person name="Westbye A.B."/>
            <person name="Yadav S."/>
            <person name="Hopmans E.C."/>
            <person name="Dutilh B.E."/>
            <person name="Sinninghe Damste J.S."/>
        </authorList>
    </citation>
    <scope>NUCLEOTIDE SEQUENCE [LARGE SCALE GENOMIC DNA]</scope>
    <source>
        <strain evidence="1">NIOZ-UU27</strain>
    </source>
</reference>
<name>A0A8J6MYF0_9DELT</name>
<dbReference type="EMBL" id="JACNJD010000128">
    <property type="protein sequence ID" value="MBC8176351.1"/>
    <property type="molecule type" value="Genomic_DNA"/>
</dbReference>
<proteinExistence type="predicted"/>
<accession>A0A8J6MYF0</accession>